<dbReference type="InterPro" id="IPR050832">
    <property type="entry name" value="Bact_Acetyltransf"/>
</dbReference>
<dbReference type="RefSeq" id="WP_182529163.1">
    <property type="nucleotide sequence ID" value="NZ_JACGXL010000001.1"/>
</dbReference>
<gene>
    <name evidence="4" type="ORF">FHW12_000239</name>
</gene>
<dbReference type="AlphaFoldDB" id="A0A839EXZ0"/>
<feature type="domain" description="N-acetyltransferase" evidence="3">
    <location>
        <begin position="5"/>
        <end position="152"/>
    </location>
</feature>
<dbReference type="SUPFAM" id="SSF55729">
    <property type="entry name" value="Acyl-CoA N-acyltransferases (Nat)"/>
    <property type="match status" value="1"/>
</dbReference>
<keyword evidence="1 4" id="KW-0808">Transferase</keyword>
<dbReference type="Pfam" id="PF00583">
    <property type="entry name" value="Acetyltransf_1"/>
    <property type="match status" value="1"/>
</dbReference>
<keyword evidence="5" id="KW-1185">Reference proteome</keyword>
<evidence type="ECO:0000256" key="2">
    <source>
        <dbReference type="ARBA" id="ARBA00023315"/>
    </source>
</evidence>
<proteinExistence type="predicted"/>
<dbReference type="EMBL" id="JACGXL010000001">
    <property type="protein sequence ID" value="MBA8886048.1"/>
    <property type="molecule type" value="Genomic_DNA"/>
</dbReference>
<sequence>MDSAIDIGLARPDEAPVIAAQSRELIEHGLDWRWTPGRLRRAIASNDTNVAAARFDGQLVGFGVMQYLDEEAHLCLLAVLPGWQRRGVGARLVRWLEAAALEAGIGVIRLEARRRNAVARAFYRRLGYEEIMLSTGYYAPHEDAVRFAKDLWLAPPALPPA</sequence>
<dbReference type="InterPro" id="IPR016181">
    <property type="entry name" value="Acyl_CoA_acyltransferase"/>
</dbReference>
<dbReference type="GO" id="GO:0008999">
    <property type="term" value="F:protein-N-terminal-alanine acetyltransferase activity"/>
    <property type="evidence" value="ECO:0007669"/>
    <property type="project" value="UniProtKB-EC"/>
</dbReference>
<dbReference type="Proteomes" id="UP000550401">
    <property type="component" value="Unassembled WGS sequence"/>
</dbReference>
<dbReference type="CDD" id="cd04301">
    <property type="entry name" value="NAT_SF"/>
    <property type="match status" value="1"/>
</dbReference>
<comment type="caution">
    <text evidence="4">The sequence shown here is derived from an EMBL/GenBank/DDBJ whole genome shotgun (WGS) entry which is preliminary data.</text>
</comment>
<evidence type="ECO:0000313" key="4">
    <source>
        <dbReference type="EMBL" id="MBA8886048.1"/>
    </source>
</evidence>
<protein>
    <submittedName>
        <fullName evidence="4">Ribosomal-protein-alanine N-acetyltransferase</fullName>
        <ecNumber evidence="4">2.3.1.267</ecNumber>
    </submittedName>
</protein>
<dbReference type="PROSITE" id="PS51186">
    <property type="entry name" value="GNAT"/>
    <property type="match status" value="1"/>
</dbReference>
<evidence type="ECO:0000313" key="5">
    <source>
        <dbReference type="Proteomes" id="UP000550401"/>
    </source>
</evidence>
<dbReference type="Gene3D" id="3.40.630.30">
    <property type="match status" value="1"/>
</dbReference>
<dbReference type="PANTHER" id="PTHR43877">
    <property type="entry name" value="AMINOALKYLPHOSPHONATE N-ACETYLTRANSFERASE-RELATED-RELATED"/>
    <property type="match status" value="1"/>
</dbReference>
<organism evidence="4 5">
    <name type="scientific">Dokdonella fugitiva</name>
    <dbReference type="NCBI Taxonomy" id="328517"/>
    <lineage>
        <taxon>Bacteria</taxon>
        <taxon>Pseudomonadati</taxon>
        <taxon>Pseudomonadota</taxon>
        <taxon>Gammaproteobacteria</taxon>
        <taxon>Lysobacterales</taxon>
        <taxon>Rhodanobacteraceae</taxon>
        <taxon>Dokdonella</taxon>
    </lineage>
</organism>
<name>A0A839EXZ0_9GAMM</name>
<dbReference type="InterPro" id="IPR000182">
    <property type="entry name" value="GNAT_dom"/>
</dbReference>
<dbReference type="EC" id="2.3.1.267" evidence="4"/>
<keyword evidence="2 4" id="KW-0012">Acyltransferase</keyword>
<evidence type="ECO:0000259" key="3">
    <source>
        <dbReference type="PROSITE" id="PS51186"/>
    </source>
</evidence>
<reference evidence="4 5" key="1">
    <citation type="submission" date="2020-07" db="EMBL/GenBank/DDBJ databases">
        <title>Genomic Encyclopedia of Type Strains, Phase IV (KMG-V): Genome sequencing to study the core and pangenomes of soil and plant-associated prokaryotes.</title>
        <authorList>
            <person name="Whitman W."/>
        </authorList>
    </citation>
    <scope>NUCLEOTIDE SEQUENCE [LARGE SCALE GENOMIC DNA]</scope>
    <source>
        <strain evidence="4 5">RH2WT43</strain>
    </source>
</reference>
<accession>A0A839EXZ0</accession>
<evidence type="ECO:0000256" key="1">
    <source>
        <dbReference type="ARBA" id="ARBA00022679"/>
    </source>
</evidence>